<comment type="subcellular location">
    <subcellularLocation>
        <location evidence="1">Cell inner membrane</location>
        <topology evidence="1">Multi-pass membrane protein</topology>
    </subcellularLocation>
</comment>
<dbReference type="Pfam" id="PF00482">
    <property type="entry name" value="T2SSF"/>
    <property type="match status" value="2"/>
</dbReference>
<protein>
    <recommendedName>
        <fullName evidence="9">Type II secretion system protein GspF domain-containing protein</fullName>
    </recommendedName>
</protein>
<keyword evidence="6 8" id="KW-1133">Transmembrane helix</keyword>
<keyword evidence="4" id="KW-0997">Cell inner membrane</keyword>
<evidence type="ECO:0000256" key="4">
    <source>
        <dbReference type="ARBA" id="ARBA00022519"/>
    </source>
</evidence>
<dbReference type="PANTHER" id="PTHR30012:SF4">
    <property type="entry name" value="MSHA BIOGENESIS PROTEIN MSHG"/>
    <property type="match status" value="1"/>
</dbReference>
<evidence type="ECO:0000256" key="2">
    <source>
        <dbReference type="ARBA" id="ARBA00005745"/>
    </source>
</evidence>
<dbReference type="Gene3D" id="1.20.81.30">
    <property type="entry name" value="Type II secretion system (T2SS), domain F"/>
    <property type="match status" value="2"/>
</dbReference>
<evidence type="ECO:0000256" key="6">
    <source>
        <dbReference type="ARBA" id="ARBA00022989"/>
    </source>
</evidence>
<organism evidence="10 11">
    <name type="scientific">Candidatus Buchananbacteria bacterium RIFCSPHIGHO2_01_FULL_47_11b</name>
    <dbReference type="NCBI Taxonomy" id="1797537"/>
    <lineage>
        <taxon>Bacteria</taxon>
        <taxon>Candidatus Buchananiibacteriota</taxon>
    </lineage>
</organism>
<keyword evidence="5 8" id="KW-0812">Transmembrane</keyword>
<evidence type="ECO:0000256" key="5">
    <source>
        <dbReference type="ARBA" id="ARBA00022692"/>
    </source>
</evidence>
<feature type="transmembrane region" description="Helical" evidence="8">
    <location>
        <begin position="375"/>
        <end position="395"/>
    </location>
</feature>
<evidence type="ECO:0000256" key="7">
    <source>
        <dbReference type="ARBA" id="ARBA00023136"/>
    </source>
</evidence>
<accession>A0A1G1Y3P3</accession>
<dbReference type="InterPro" id="IPR042094">
    <property type="entry name" value="T2SS_GspF_sf"/>
</dbReference>
<dbReference type="GO" id="GO:0015628">
    <property type="term" value="P:protein secretion by the type II secretion system"/>
    <property type="evidence" value="ECO:0007669"/>
    <property type="project" value="TreeGrafter"/>
</dbReference>
<keyword evidence="3" id="KW-1003">Cell membrane</keyword>
<sequence length="401" mass="43362">MPNFSYRVQTDTGEVAEGIVQAASSDVAAESLTDRGLTVLSLSELQPSFFQSSLKIFNRIKNKDLVIFSRQLSVIVSATIPLVQGLKILVSQTESPLLKSVISEVADDVEGGAKLSAALSQHPEAFSQFYISIIQSGETSGKLDEVLNYLADQQEKDYDLTAKIKGAMIYPAFILSGLLIVGALMMIVVIPELTSVLAETGTELPFSTKLLIATSNFLSAYWWLLVLGVAGAGAGIRVFIRTEQGRLSWDTFKIKLPVFGPLFKKIALVRFTRSLNTLLTGGVPLAKSLSIVSEVTGNAVYKRLILRTIEEVENGNSIAAAFSDSAEMPLMVSQMLALGERTGRIDEILDKLANFYGREVDNTVANLVTLIEPMVMLLMGVAVGLLVAAIILPMYNLASAF</sequence>
<dbReference type="InterPro" id="IPR003004">
    <property type="entry name" value="GspF/PilC"/>
</dbReference>
<comment type="similarity">
    <text evidence="2">Belongs to the GSP F family.</text>
</comment>
<dbReference type="PANTHER" id="PTHR30012">
    <property type="entry name" value="GENERAL SECRETION PATHWAY PROTEIN"/>
    <property type="match status" value="1"/>
</dbReference>
<gene>
    <name evidence="10" type="ORF">A2840_00820</name>
</gene>
<dbReference type="PRINTS" id="PR00812">
    <property type="entry name" value="BCTERIALGSPF"/>
</dbReference>
<feature type="transmembrane region" description="Helical" evidence="8">
    <location>
        <begin position="220"/>
        <end position="240"/>
    </location>
</feature>
<comment type="caution">
    <text evidence="10">The sequence shown here is derived from an EMBL/GenBank/DDBJ whole genome shotgun (WGS) entry which is preliminary data.</text>
</comment>
<dbReference type="GO" id="GO:0005886">
    <property type="term" value="C:plasma membrane"/>
    <property type="evidence" value="ECO:0007669"/>
    <property type="project" value="UniProtKB-SubCell"/>
</dbReference>
<evidence type="ECO:0000256" key="8">
    <source>
        <dbReference type="SAM" id="Phobius"/>
    </source>
</evidence>
<keyword evidence="7 8" id="KW-0472">Membrane</keyword>
<reference evidence="10 11" key="1">
    <citation type="journal article" date="2016" name="Nat. Commun.">
        <title>Thousands of microbial genomes shed light on interconnected biogeochemical processes in an aquifer system.</title>
        <authorList>
            <person name="Anantharaman K."/>
            <person name="Brown C.T."/>
            <person name="Hug L.A."/>
            <person name="Sharon I."/>
            <person name="Castelle C.J."/>
            <person name="Probst A.J."/>
            <person name="Thomas B.C."/>
            <person name="Singh A."/>
            <person name="Wilkins M.J."/>
            <person name="Karaoz U."/>
            <person name="Brodie E.L."/>
            <person name="Williams K.H."/>
            <person name="Hubbard S.S."/>
            <person name="Banfield J.F."/>
        </authorList>
    </citation>
    <scope>NUCLEOTIDE SEQUENCE [LARGE SCALE GENOMIC DNA]</scope>
</reference>
<evidence type="ECO:0000313" key="11">
    <source>
        <dbReference type="Proteomes" id="UP000178385"/>
    </source>
</evidence>
<name>A0A1G1Y3P3_9BACT</name>
<dbReference type="FunFam" id="1.20.81.30:FF:000001">
    <property type="entry name" value="Type II secretion system protein F"/>
    <property type="match status" value="2"/>
</dbReference>
<evidence type="ECO:0000259" key="9">
    <source>
        <dbReference type="Pfam" id="PF00482"/>
    </source>
</evidence>
<feature type="domain" description="Type II secretion system protein GspF" evidence="9">
    <location>
        <begin position="271"/>
        <end position="393"/>
    </location>
</feature>
<dbReference type="EMBL" id="MHIG01000033">
    <property type="protein sequence ID" value="OGY46390.1"/>
    <property type="molecule type" value="Genomic_DNA"/>
</dbReference>
<dbReference type="InterPro" id="IPR018076">
    <property type="entry name" value="T2SS_GspF_dom"/>
</dbReference>
<dbReference type="AlphaFoldDB" id="A0A1G1Y3P3"/>
<evidence type="ECO:0000256" key="3">
    <source>
        <dbReference type="ARBA" id="ARBA00022475"/>
    </source>
</evidence>
<feature type="domain" description="Type II secretion system protein GspF" evidence="9">
    <location>
        <begin position="68"/>
        <end position="191"/>
    </location>
</feature>
<feature type="transmembrane region" description="Helical" evidence="8">
    <location>
        <begin position="168"/>
        <end position="190"/>
    </location>
</feature>
<dbReference type="Proteomes" id="UP000178385">
    <property type="component" value="Unassembled WGS sequence"/>
</dbReference>
<evidence type="ECO:0000313" key="10">
    <source>
        <dbReference type="EMBL" id="OGY46390.1"/>
    </source>
</evidence>
<evidence type="ECO:0000256" key="1">
    <source>
        <dbReference type="ARBA" id="ARBA00004429"/>
    </source>
</evidence>
<proteinExistence type="inferred from homology"/>